<dbReference type="AlphaFoldDB" id="A0A8H4VV66"/>
<name>A0A8H4VV66_9HELO</name>
<comment type="caution">
    <text evidence="2">The sequence shown here is derived from an EMBL/GenBank/DDBJ whole genome shotgun (WGS) entry which is preliminary data.</text>
</comment>
<evidence type="ECO:0000313" key="2">
    <source>
        <dbReference type="EMBL" id="KAF4621525.1"/>
    </source>
</evidence>
<reference evidence="2 3" key="1">
    <citation type="submission" date="2020-03" db="EMBL/GenBank/DDBJ databases">
        <title>Draft Genome Sequence of Cudoniella acicularis.</title>
        <authorList>
            <person name="Buettner E."/>
            <person name="Kellner H."/>
        </authorList>
    </citation>
    <scope>NUCLEOTIDE SEQUENCE [LARGE SCALE GENOMIC DNA]</scope>
    <source>
        <strain evidence="2 3">DSM 108380</strain>
    </source>
</reference>
<evidence type="ECO:0000256" key="1">
    <source>
        <dbReference type="SAM" id="MobiDB-lite"/>
    </source>
</evidence>
<proteinExistence type="predicted"/>
<gene>
    <name evidence="2" type="ORF">G7Y89_g14547</name>
</gene>
<feature type="region of interest" description="Disordered" evidence="1">
    <location>
        <begin position="383"/>
        <end position="402"/>
    </location>
</feature>
<feature type="compositionally biased region" description="Polar residues" evidence="1">
    <location>
        <begin position="390"/>
        <end position="402"/>
    </location>
</feature>
<sequence length="402" mass="45012">MKRHYLGPSHGFPLEALRHTEVIEERNIALLSVDALIVDNELLMRSQHWVLLPHNRLNDFVTGRVFHICHHAGRRSGTAGRKEAGGYVHDLVKSQLDMLEGDGECCAETRQCVKCPLDFVLDAVDLGDKGVTVVLTKWISLGAGLRPSDPKWQSHLFSSSARTGIVKGYEPHVLGSIRERFEGNLGIYVIREGKMPEVGVVATWVGAFVAPACLELLKILLIYKEWYPVGPPSSPPTRTLHEERVEELLEAIHNSLKTIGEEFEEPTGLNGKLEVISRSVGRLEELGESTEKLSVRGPENWKRGIAEGSTQLRISFLNRLEFSSSRSTRALSKPTRYLKTTSLSSSGALPKAEIMSSWTHKHLFHNYKVGMRMLFVKNPKPFIEQEKSPSRQNGSTFEDSSR</sequence>
<organism evidence="2 3">
    <name type="scientific">Cudoniella acicularis</name>
    <dbReference type="NCBI Taxonomy" id="354080"/>
    <lineage>
        <taxon>Eukaryota</taxon>
        <taxon>Fungi</taxon>
        <taxon>Dikarya</taxon>
        <taxon>Ascomycota</taxon>
        <taxon>Pezizomycotina</taxon>
        <taxon>Leotiomycetes</taxon>
        <taxon>Helotiales</taxon>
        <taxon>Tricladiaceae</taxon>
        <taxon>Cudoniella</taxon>
    </lineage>
</organism>
<dbReference type="Proteomes" id="UP000566819">
    <property type="component" value="Unassembled WGS sequence"/>
</dbReference>
<dbReference type="OrthoDB" id="3766406at2759"/>
<protein>
    <submittedName>
        <fullName evidence="2">Uncharacterized protein</fullName>
    </submittedName>
</protein>
<dbReference type="EMBL" id="JAAMPI010001956">
    <property type="protein sequence ID" value="KAF4621525.1"/>
    <property type="molecule type" value="Genomic_DNA"/>
</dbReference>
<accession>A0A8H4VV66</accession>
<evidence type="ECO:0000313" key="3">
    <source>
        <dbReference type="Proteomes" id="UP000566819"/>
    </source>
</evidence>
<keyword evidence="3" id="KW-1185">Reference proteome</keyword>